<evidence type="ECO:0000313" key="3">
    <source>
        <dbReference type="Proteomes" id="UP000095645"/>
    </source>
</evidence>
<dbReference type="RefSeq" id="WP_227226736.1">
    <property type="nucleotide sequence ID" value="NZ_CYZP01000015.1"/>
</dbReference>
<feature type="domain" description="CRISPR-associated protein CXXC-CXXC" evidence="1">
    <location>
        <begin position="219"/>
        <end position="281"/>
    </location>
</feature>
<dbReference type="Proteomes" id="UP000095645">
    <property type="component" value="Unassembled WGS sequence"/>
</dbReference>
<evidence type="ECO:0000313" key="2">
    <source>
        <dbReference type="EMBL" id="CUO11288.1"/>
    </source>
</evidence>
<sequence>MDKYVITLGDFLKNAGIVGFRYMLEAADAKEDSDFGITQDGQGLWIDMDFALNADWTDMYFKACVQYFGPFTVYQGVLDRISKCIDKIQIGKWNPGKEEKEDLKFINDKLLSNSYQAGFENIKHDIEMQEVYQILKKDKLNDKLDVTDLEKRLIDLEKFLQQPKCRETFIMKSVIYTYINRFWSGKCFLLRANAKKDMRELFEKDFSEPFRKYLKTDHVKAKDLCIDCGATIGPKEKNSIAFMNEVGDDFTRKRSAFWDCKVDAFLCPGCTFVYALSPLGFRLFVNKFVFMNINNDIHALLDVNSKNGTDSIEGEKKEDEKYSQWFARTINILLKEKTKEISNIQVILRGIRAEDRYLLGIVHKSMLDIISMPGTSNALQLLGKYPYIKIKNEFVNIHEIVVINLLQYRNQYQLLDKVLKAAVETGSLNFYVNCIYEIQLRSEIVYYTEEEKRKEIAMYTSMKKSGADLRRAIMSAKGESSGECLRGMEYQLLNALSVRNVEKFMDIVLRLYSAYGSRKNENGQELLIPTGLVQMLGNSEKFTRYGYAFVMGLEGCYEKKEEK</sequence>
<proteinExistence type="predicted"/>
<protein>
    <submittedName>
        <fullName evidence="2">CRISPR-associated protein (Cas_CXXC_CXXC)</fullName>
    </submittedName>
</protein>
<name>A0A174CHM5_9FIRM</name>
<accession>A0A174CHM5</accession>
<evidence type="ECO:0000259" key="1">
    <source>
        <dbReference type="Pfam" id="PF09706"/>
    </source>
</evidence>
<gene>
    <name evidence="2" type="ORF">ERS852476_01916</name>
</gene>
<dbReference type="EMBL" id="CYZP01000015">
    <property type="protein sequence ID" value="CUO11288.1"/>
    <property type="molecule type" value="Genomic_DNA"/>
</dbReference>
<organism evidence="2 3">
    <name type="scientific">Blautia obeum</name>
    <dbReference type="NCBI Taxonomy" id="40520"/>
    <lineage>
        <taxon>Bacteria</taxon>
        <taxon>Bacillati</taxon>
        <taxon>Bacillota</taxon>
        <taxon>Clostridia</taxon>
        <taxon>Lachnospirales</taxon>
        <taxon>Lachnospiraceae</taxon>
        <taxon>Blautia</taxon>
    </lineage>
</organism>
<reference evidence="2 3" key="1">
    <citation type="submission" date="2015-09" db="EMBL/GenBank/DDBJ databases">
        <authorList>
            <consortium name="Pathogen Informatics"/>
        </authorList>
    </citation>
    <scope>NUCLEOTIDE SEQUENCE [LARGE SCALE GENOMIC DNA]</scope>
    <source>
        <strain evidence="2 3">2789STDY5834861</strain>
    </source>
</reference>
<dbReference type="Pfam" id="PF09706">
    <property type="entry name" value="Cas_CXXC_CXXC"/>
    <property type="match status" value="1"/>
</dbReference>
<dbReference type="AlphaFoldDB" id="A0A174CHM5"/>
<dbReference type="InterPro" id="IPR019121">
    <property type="entry name" value="CRISPR-assoc_CXXC-CXXC_dom"/>
</dbReference>